<reference evidence="1 2" key="1">
    <citation type="journal article" date="2021" name="Nat. Plants">
        <title>The Taxus genome provides insights into paclitaxel biosynthesis.</title>
        <authorList>
            <person name="Xiong X."/>
            <person name="Gou J."/>
            <person name="Liao Q."/>
            <person name="Li Y."/>
            <person name="Zhou Q."/>
            <person name="Bi G."/>
            <person name="Li C."/>
            <person name="Du R."/>
            <person name="Wang X."/>
            <person name="Sun T."/>
            <person name="Guo L."/>
            <person name="Liang H."/>
            <person name="Lu P."/>
            <person name="Wu Y."/>
            <person name="Zhang Z."/>
            <person name="Ro D.K."/>
            <person name="Shang Y."/>
            <person name="Huang S."/>
            <person name="Yan J."/>
        </authorList>
    </citation>
    <scope>NUCLEOTIDE SEQUENCE [LARGE SCALE GENOMIC DNA]</scope>
    <source>
        <strain evidence="1">Ta-2019</strain>
    </source>
</reference>
<accession>A0AA38C2Q4</accession>
<sequence>HVSHDQTTAPTPTQPLIFKMPTRGTVKKNIGKRMPFAPAPSGTLNLDTSFRIPTLSLGGLPSATGISVLNNINLDEDYLGIDSNDPTGFFDTREMIQGQK</sequence>
<feature type="non-terminal residue" evidence="1">
    <location>
        <position position="100"/>
    </location>
</feature>
<evidence type="ECO:0000313" key="2">
    <source>
        <dbReference type="Proteomes" id="UP000824469"/>
    </source>
</evidence>
<dbReference type="Proteomes" id="UP000824469">
    <property type="component" value="Unassembled WGS sequence"/>
</dbReference>
<feature type="non-terminal residue" evidence="1">
    <location>
        <position position="1"/>
    </location>
</feature>
<name>A0AA38C2Q4_TAXCH</name>
<proteinExistence type="predicted"/>
<comment type="caution">
    <text evidence="1">The sequence shown here is derived from an EMBL/GenBank/DDBJ whole genome shotgun (WGS) entry which is preliminary data.</text>
</comment>
<gene>
    <name evidence="1" type="ORF">KI387_042498</name>
</gene>
<organism evidence="1 2">
    <name type="scientific">Taxus chinensis</name>
    <name type="common">Chinese yew</name>
    <name type="synonym">Taxus wallichiana var. chinensis</name>
    <dbReference type="NCBI Taxonomy" id="29808"/>
    <lineage>
        <taxon>Eukaryota</taxon>
        <taxon>Viridiplantae</taxon>
        <taxon>Streptophyta</taxon>
        <taxon>Embryophyta</taxon>
        <taxon>Tracheophyta</taxon>
        <taxon>Spermatophyta</taxon>
        <taxon>Pinopsida</taxon>
        <taxon>Pinidae</taxon>
        <taxon>Conifers II</taxon>
        <taxon>Cupressales</taxon>
        <taxon>Taxaceae</taxon>
        <taxon>Taxus</taxon>
    </lineage>
</organism>
<dbReference type="EMBL" id="JAHRHJ020003181">
    <property type="protein sequence ID" value="KAH9292322.1"/>
    <property type="molecule type" value="Genomic_DNA"/>
</dbReference>
<keyword evidence="2" id="KW-1185">Reference proteome</keyword>
<evidence type="ECO:0000313" key="1">
    <source>
        <dbReference type="EMBL" id="KAH9292322.1"/>
    </source>
</evidence>
<dbReference type="AlphaFoldDB" id="A0AA38C2Q4"/>
<protein>
    <submittedName>
        <fullName evidence="1">Uncharacterized protein</fullName>
    </submittedName>
</protein>